<reference evidence="9" key="2">
    <citation type="submission" date="2021-04" db="EMBL/GenBank/DDBJ databases">
        <authorList>
            <person name="Gilroy R."/>
        </authorList>
    </citation>
    <scope>NUCLEOTIDE SEQUENCE</scope>
    <source>
        <strain evidence="9">CHK118-2852</strain>
    </source>
</reference>
<dbReference type="HAMAP" id="MF_01925">
    <property type="entry name" value="P5C_reductase"/>
    <property type="match status" value="1"/>
</dbReference>
<keyword evidence="4" id="KW-0641">Proline biosynthesis</keyword>
<keyword evidence="4" id="KW-0028">Amino-acid biosynthesis</keyword>
<feature type="domain" description="Pyrroline-5-carboxylate reductase catalytic N-terminal" evidence="7">
    <location>
        <begin position="2"/>
        <end position="96"/>
    </location>
</feature>
<organism evidence="9 10">
    <name type="scientific">Candidatus Bacteroides merdavium</name>
    <dbReference type="NCBI Taxonomy" id="2838472"/>
    <lineage>
        <taxon>Bacteria</taxon>
        <taxon>Pseudomonadati</taxon>
        <taxon>Bacteroidota</taxon>
        <taxon>Bacteroidia</taxon>
        <taxon>Bacteroidales</taxon>
        <taxon>Bacteroidaceae</taxon>
        <taxon>Bacteroides</taxon>
    </lineage>
</organism>
<accession>A0A9D2GYP8</accession>
<dbReference type="InterPro" id="IPR036291">
    <property type="entry name" value="NAD(P)-bd_dom_sf"/>
</dbReference>
<proteinExistence type="inferred from homology"/>
<dbReference type="InterPro" id="IPR008927">
    <property type="entry name" value="6-PGluconate_DH-like_C_sf"/>
</dbReference>
<evidence type="ECO:0000256" key="4">
    <source>
        <dbReference type="HAMAP-Rule" id="MF_01925"/>
    </source>
</evidence>
<evidence type="ECO:0000256" key="1">
    <source>
        <dbReference type="ARBA" id="ARBA00005525"/>
    </source>
</evidence>
<comment type="similarity">
    <text evidence="1 4">Belongs to the pyrroline-5-carboxylate reductase family.</text>
</comment>
<reference evidence="9" key="1">
    <citation type="journal article" date="2021" name="PeerJ">
        <title>Extensive microbial diversity within the chicken gut microbiome revealed by metagenomics and culture.</title>
        <authorList>
            <person name="Gilroy R."/>
            <person name="Ravi A."/>
            <person name="Getino M."/>
            <person name="Pursley I."/>
            <person name="Horton D.L."/>
            <person name="Alikhan N.F."/>
            <person name="Baker D."/>
            <person name="Gharbi K."/>
            <person name="Hall N."/>
            <person name="Watson M."/>
            <person name="Adriaenssens E.M."/>
            <person name="Foster-Nyarko E."/>
            <person name="Jarju S."/>
            <person name="Secka A."/>
            <person name="Antonio M."/>
            <person name="Oren A."/>
            <person name="Chaudhuri R.R."/>
            <person name="La Ragione R."/>
            <person name="Hildebrand F."/>
            <person name="Pallen M.J."/>
        </authorList>
    </citation>
    <scope>NUCLEOTIDE SEQUENCE</scope>
    <source>
        <strain evidence="9">CHK118-2852</strain>
    </source>
</reference>
<feature type="binding site" evidence="6">
    <location>
        <begin position="6"/>
        <end position="11"/>
    </location>
    <ligand>
        <name>NADP(+)</name>
        <dbReference type="ChEBI" id="CHEBI:58349"/>
    </ligand>
</feature>
<dbReference type="SUPFAM" id="SSF48179">
    <property type="entry name" value="6-phosphogluconate dehydrogenase C-terminal domain-like"/>
    <property type="match status" value="1"/>
</dbReference>
<evidence type="ECO:0000256" key="3">
    <source>
        <dbReference type="ARBA" id="ARBA00023002"/>
    </source>
</evidence>
<evidence type="ECO:0000259" key="7">
    <source>
        <dbReference type="Pfam" id="PF03807"/>
    </source>
</evidence>
<dbReference type="Pfam" id="PF03807">
    <property type="entry name" value="F420_oxidored"/>
    <property type="match status" value="1"/>
</dbReference>
<keyword evidence="3 4" id="KW-0560">Oxidoreductase</keyword>
<comment type="subcellular location">
    <subcellularLocation>
        <location evidence="4">Cytoplasm</location>
    </subcellularLocation>
</comment>
<dbReference type="Gene3D" id="3.40.50.720">
    <property type="entry name" value="NAD(P)-binding Rossmann-like Domain"/>
    <property type="match status" value="1"/>
</dbReference>
<dbReference type="SUPFAM" id="SSF51735">
    <property type="entry name" value="NAD(P)-binding Rossmann-fold domains"/>
    <property type="match status" value="1"/>
</dbReference>
<comment type="catalytic activity">
    <reaction evidence="4">
        <text>L-proline + NAD(+) = (S)-1-pyrroline-5-carboxylate + NADH + 2 H(+)</text>
        <dbReference type="Rhea" id="RHEA:14105"/>
        <dbReference type="ChEBI" id="CHEBI:15378"/>
        <dbReference type="ChEBI" id="CHEBI:17388"/>
        <dbReference type="ChEBI" id="CHEBI:57540"/>
        <dbReference type="ChEBI" id="CHEBI:57945"/>
        <dbReference type="ChEBI" id="CHEBI:60039"/>
        <dbReference type="EC" id="1.5.1.2"/>
    </reaction>
</comment>
<feature type="binding site" evidence="6">
    <location>
        <position position="56"/>
    </location>
    <ligand>
        <name>NADPH</name>
        <dbReference type="ChEBI" id="CHEBI:57783"/>
    </ligand>
</feature>
<protein>
    <recommendedName>
        <fullName evidence="4 5">Pyrroline-5-carboxylate reductase</fullName>
        <shortName evidence="4">P5C reductase</shortName>
        <shortName evidence="4">P5CR</shortName>
        <ecNumber evidence="4 5">1.5.1.2</ecNumber>
    </recommendedName>
    <alternativeName>
        <fullName evidence="4">PCA reductase</fullName>
    </alternativeName>
</protein>
<dbReference type="InterPro" id="IPR000304">
    <property type="entry name" value="Pyrroline-COOH_reductase"/>
</dbReference>
<name>A0A9D2GYP8_9BACE</name>
<keyword evidence="4" id="KW-0963">Cytoplasm</keyword>
<dbReference type="PANTHER" id="PTHR11645:SF0">
    <property type="entry name" value="PYRROLINE-5-CARBOXYLATE REDUCTASE 3"/>
    <property type="match status" value="1"/>
</dbReference>
<dbReference type="PANTHER" id="PTHR11645">
    <property type="entry name" value="PYRROLINE-5-CARBOXYLATE REDUCTASE"/>
    <property type="match status" value="1"/>
</dbReference>
<comment type="catalytic activity">
    <reaction evidence="4">
        <text>L-proline + NADP(+) = (S)-1-pyrroline-5-carboxylate + NADPH + 2 H(+)</text>
        <dbReference type="Rhea" id="RHEA:14109"/>
        <dbReference type="ChEBI" id="CHEBI:15378"/>
        <dbReference type="ChEBI" id="CHEBI:17388"/>
        <dbReference type="ChEBI" id="CHEBI:57783"/>
        <dbReference type="ChEBI" id="CHEBI:58349"/>
        <dbReference type="ChEBI" id="CHEBI:60039"/>
        <dbReference type="EC" id="1.5.1.2"/>
    </reaction>
</comment>
<dbReference type="GO" id="GO:0005737">
    <property type="term" value="C:cytoplasm"/>
    <property type="evidence" value="ECO:0007669"/>
    <property type="project" value="UniProtKB-SubCell"/>
</dbReference>
<sequence length="258" mass="27391">MKIAIIGAGNMGGAIARGLAKGTIIPVSDIIVSDPSTEKLNALKAEYPNIQVTSDNHRAASQANIVLLAVKPWLVHDVLKGLQLADRQILISIAAGISLGEIWNLLGCRELPLFRLIPNTAISEMQSMTLIASAYATPEQQQLVLDIFNEMGLAMLLPEEKFAAATAMTSCGIAYALKYIQAAMQAGIELGVYPKDGMKMVAQSLKGAAELILNNDTHPSLEIDKVCTPGGLTIKGINSLEHDGFTSAIINAIKNSTV</sequence>
<gene>
    <name evidence="4 9" type="primary">proC</name>
    <name evidence="9" type="ORF">H9807_05060</name>
</gene>
<dbReference type="InterPro" id="IPR029036">
    <property type="entry name" value="P5CR_dimer"/>
</dbReference>
<dbReference type="EMBL" id="DXAV01000041">
    <property type="protein sequence ID" value="HIZ91470.1"/>
    <property type="molecule type" value="Genomic_DNA"/>
</dbReference>
<evidence type="ECO:0000313" key="10">
    <source>
        <dbReference type="Proteomes" id="UP000824108"/>
    </source>
</evidence>
<comment type="pathway">
    <text evidence="4">Amino-acid biosynthesis; L-proline biosynthesis; L-proline from L-glutamate 5-semialdehyde: step 1/1.</text>
</comment>
<dbReference type="NCBIfam" id="TIGR00112">
    <property type="entry name" value="proC"/>
    <property type="match status" value="1"/>
</dbReference>
<dbReference type="EC" id="1.5.1.2" evidence="4 5"/>
<evidence type="ECO:0000256" key="6">
    <source>
        <dbReference type="PIRSR" id="PIRSR000193-1"/>
    </source>
</evidence>
<comment type="function">
    <text evidence="4">Catalyzes the reduction of 1-pyrroline-5-carboxylate (PCA) to L-proline.</text>
</comment>
<evidence type="ECO:0000256" key="2">
    <source>
        <dbReference type="ARBA" id="ARBA00022857"/>
    </source>
</evidence>
<dbReference type="GO" id="GO:0055129">
    <property type="term" value="P:L-proline biosynthetic process"/>
    <property type="evidence" value="ECO:0007669"/>
    <property type="project" value="UniProtKB-UniRule"/>
</dbReference>
<dbReference type="Gene3D" id="1.10.3730.10">
    <property type="entry name" value="ProC C-terminal domain-like"/>
    <property type="match status" value="1"/>
</dbReference>
<evidence type="ECO:0000313" key="9">
    <source>
        <dbReference type="EMBL" id="HIZ91470.1"/>
    </source>
</evidence>
<keyword evidence="2 4" id="KW-0521">NADP</keyword>
<evidence type="ECO:0000256" key="5">
    <source>
        <dbReference type="NCBIfam" id="TIGR00112"/>
    </source>
</evidence>
<comment type="caution">
    <text evidence="9">The sequence shown here is derived from an EMBL/GenBank/DDBJ whole genome shotgun (WGS) entry which is preliminary data.</text>
</comment>
<dbReference type="InterPro" id="IPR028939">
    <property type="entry name" value="P5C_Rdtase_cat_N"/>
</dbReference>
<dbReference type="GO" id="GO:0004735">
    <property type="term" value="F:pyrroline-5-carboxylate reductase activity"/>
    <property type="evidence" value="ECO:0007669"/>
    <property type="project" value="UniProtKB-UniRule"/>
</dbReference>
<dbReference type="PIRSF" id="PIRSF000193">
    <property type="entry name" value="Pyrrol-5-carb_rd"/>
    <property type="match status" value="1"/>
</dbReference>
<dbReference type="Pfam" id="PF14748">
    <property type="entry name" value="P5CR_dimer"/>
    <property type="match status" value="1"/>
</dbReference>
<dbReference type="Proteomes" id="UP000824108">
    <property type="component" value="Unassembled WGS sequence"/>
</dbReference>
<feature type="binding site" evidence="6">
    <location>
        <begin position="69"/>
        <end position="72"/>
    </location>
    <ligand>
        <name>NADP(+)</name>
        <dbReference type="ChEBI" id="CHEBI:58349"/>
    </ligand>
</feature>
<dbReference type="AlphaFoldDB" id="A0A9D2GYP8"/>
<feature type="domain" description="Pyrroline-5-carboxylate reductase dimerisation" evidence="8">
    <location>
        <begin position="159"/>
        <end position="257"/>
    </location>
</feature>
<evidence type="ECO:0000259" key="8">
    <source>
        <dbReference type="Pfam" id="PF14748"/>
    </source>
</evidence>